<dbReference type="Proteomes" id="UP000518266">
    <property type="component" value="Unassembled WGS sequence"/>
</dbReference>
<feature type="region of interest" description="Disordered" evidence="1">
    <location>
        <begin position="206"/>
        <end position="232"/>
    </location>
</feature>
<dbReference type="EMBL" id="JAAKFY010000005">
    <property type="protein sequence ID" value="KAF3857444.1"/>
    <property type="molecule type" value="Genomic_DNA"/>
</dbReference>
<keyword evidence="3" id="KW-1185">Reference proteome</keyword>
<dbReference type="AlphaFoldDB" id="A0A7J5Z6N3"/>
<evidence type="ECO:0000256" key="1">
    <source>
        <dbReference type="SAM" id="MobiDB-lite"/>
    </source>
</evidence>
<gene>
    <name evidence="2" type="ORF">F7725_009303</name>
</gene>
<sequence>MIQREEEREQKNNSRGRESVHSVIIPKEVLELIEQKGIICDETSSLELEEDTAALKDICRGIFVLTSCPVGRQNDNIGPLDDDDADKEGGVAGEFHDLPLLVSLKGNTQKTHLTSCARQHYYLLLIVQIFIIPVHSDAQQGGGQEAIFSQDHKVCEETSKRLDHTCRKEKGRSHIFKLILNIPNLHYIIGNHHFSSTLVHIHHVSSQVDTEDGDGSQGQRDVGDDEKEEGGDLRDVTVTMEAKLSSSRIMSAACLETSDPEMPIATPMSAFFRAGESFTPSPVTATMAPCGQRGEKPFHNDQFLLRGGSGKHYLRVVLQDVVQLLWGQIFQTCSDVLNSLVAFGDDANTLCNGLSCDWMITSLLHFPTASGTAARGGSIMDMRPMKQRFSVGKFTSSVSKAKPSGTVVGQVELAETWKEYESKSSLGQNAQ</sequence>
<reference evidence="2 3" key="1">
    <citation type="submission" date="2020-03" db="EMBL/GenBank/DDBJ databases">
        <title>Dissostichus mawsoni Genome sequencing and assembly.</title>
        <authorList>
            <person name="Park H."/>
        </authorList>
    </citation>
    <scope>NUCLEOTIDE SEQUENCE [LARGE SCALE GENOMIC DNA]</scope>
    <source>
        <strain evidence="2">DM0001</strain>
        <tissue evidence="2">Muscle</tissue>
    </source>
</reference>
<organism evidence="2 3">
    <name type="scientific">Dissostichus mawsoni</name>
    <name type="common">Antarctic cod</name>
    <dbReference type="NCBI Taxonomy" id="36200"/>
    <lineage>
        <taxon>Eukaryota</taxon>
        <taxon>Metazoa</taxon>
        <taxon>Chordata</taxon>
        <taxon>Craniata</taxon>
        <taxon>Vertebrata</taxon>
        <taxon>Euteleostomi</taxon>
        <taxon>Actinopterygii</taxon>
        <taxon>Neopterygii</taxon>
        <taxon>Teleostei</taxon>
        <taxon>Neoteleostei</taxon>
        <taxon>Acanthomorphata</taxon>
        <taxon>Eupercaria</taxon>
        <taxon>Perciformes</taxon>
        <taxon>Notothenioidei</taxon>
        <taxon>Nototheniidae</taxon>
        <taxon>Dissostichus</taxon>
    </lineage>
</organism>
<name>A0A7J5Z6N3_DISMA</name>
<proteinExistence type="predicted"/>
<accession>A0A7J5Z6N3</accession>
<protein>
    <submittedName>
        <fullName evidence="2">Uncharacterized protein</fullName>
    </submittedName>
</protein>
<evidence type="ECO:0000313" key="3">
    <source>
        <dbReference type="Proteomes" id="UP000518266"/>
    </source>
</evidence>
<evidence type="ECO:0000313" key="2">
    <source>
        <dbReference type="EMBL" id="KAF3857444.1"/>
    </source>
</evidence>
<dbReference type="OrthoDB" id="10255091at2759"/>
<comment type="caution">
    <text evidence="2">The sequence shown here is derived from an EMBL/GenBank/DDBJ whole genome shotgun (WGS) entry which is preliminary data.</text>
</comment>